<evidence type="ECO:0000256" key="1">
    <source>
        <dbReference type="ARBA" id="ARBA00004370"/>
    </source>
</evidence>
<protein>
    <recommendedName>
        <fullName evidence="8">Cytochrome b561 domain-containing protein</fullName>
    </recommendedName>
</protein>
<evidence type="ECO:0000259" key="8">
    <source>
        <dbReference type="PROSITE" id="PS50939"/>
    </source>
</evidence>
<evidence type="ECO:0000256" key="6">
    <source>
        <dbReference type="ARBA" id="ARBA00023136"/>
    </source>
</evidence>
<keyword evidence="6 7" id="KW-0472">Membrane</keyword>
<keyword evidence="2" id="KW-0813">Transport</keyword>
<dbReference type="AlphaFoldDB" id="A0AA38ZIQ6"/>
<keyword evidence="5 7" id="KW-1133">Transmembrane helix</keyword>
<gene>
    <name evidence="9" type="ORF">PVL29_012385</name>
</gene>
<reference evidence="9 10" key="1">
    <citation type="journal article" date="2023" name="BMC Biotechnol.">
        <title>Vitis rotundifolia cv Carlos genome sequencing.</title>
        <authorList>
            <person name="Huff M."/>
            <person name="Hulse-Kemp A."/>
            <person name="Scheffler B."/>
            <person name="Youngblood R."/>
            <person name="Simpson S."/>
            <person name="Babiker E."/>
            <person name="Staton M."/>
        </authorList>
    </citation>
    <scope>NUCLEOTIDE SEQUENCE [LARGE SCALE GENOMIC DNA]</scope>
    <source>
        <tissue evidence="9">Leaf</tissue>
    </source>
</reference>
<comment type="subcellular location">
    <subcellularLocation>
        <location evidence="1">Membrane</location>
    </subcellularLocation>
</comment>
<feature type="domain" description="Cytochrome b561" evidence="8">
    <location>
        <begin position="59"/>
        <end position="265"/>
    </location>
</feature>
<feature type="transmembrane region" description="Helical" evidence="7">
    <location>
        <begin position="43"/>
        <end position="61"/>
    </location>
</feature>
<keyword evidence="4" id="KW-0249">Electron transport</keyword>
<evidence type="ECO:0000313" key="10">
    <source>
        <dbReference type="Proteomes" id="UP001168098"/>
    </source>
</evidence>
<dbReference type="PANTHER" id="PTHR23130">
    <property type="entry name" value="CYTOCHROME B561 AND DOMON DOMAIN-CONTAINING PROTEIN"/>
    <property type="match status" value="1"/>
</dbReference>
<feature type="transmembrane region" description="Helical" evidence="7">
    <location>
        <begin position="239"/>
        <end position="259"/>
    </location>
</feature>
<feature type="transmembrane region" description="Helical" evidence="7">
    <location>
        <begin position="110"/>
        <end position="128"/>
    </location>
</feature>
<dbReference type="SMART" id="SM00665">
    <property type="entry name" value="B561"/>
    <property type="match status" value="1"/>
</dbReference>
<evidence type="ECO:0000256" key="7">
    <source>
        <dbReference type="SAM" id="Phobius"/>
    </source>
</evidence>
<dbReference type="Pfam" id="PF03188">
    <property type="entry name" value="Cytochrom_B561"/>
    <property type="match status" value="1"/>
</dbReference>
<dbReference type="EMBL" id="JARBHA010000010">
    <property type="protein sequence ID" value="KAJ9689672.1"/>
    <property type="molecule type" value="Genomic_DNA"/>
</dbReference>
<evidence type="ECO:0000256" key="3">
    <source>
        <dbReference type="ARBA" id="ARBA00022692"/>
    </source>
</evidence>
<dbReference type="PROSITE" id="PS50939">
    <property type="entry name" value="CYTOCHROME_B561"/>
    <property type="match status" value="1"/>
</dbReference>
<dbReference type="InterPro" id="IPR006593">
    <property type="entry name" value="Cyt_b561/ferric_Rdtase_TM"/>
</dbReference>
<proteinExistence type="predicted"/>
<dbReference type="Gene3D" id="1.20.120.1770">
    <property type="match status" value="1"/>
</dbReference>
<evidence type="ECO:0000256" key="4">
    <source>
        <dbReference type="ARBA" id="ARBA00022982"/>
    </source>
</evidence>
<comment type="caution">
    <text evidence="9">The sequence shown here is derived from an EMBL/GenBank/DDBJ whole genome shotgun (WGS) entry which is preliminary data.</text>
</comment>
<evidence type="ECO:0000256" key="2">
    <source>
        <dbReference type="ARBA" id="ARBA00022448"/>
    </source>
</evidence>
<feature type="transmembrane region" description="Helical" evidence="7">
    <location>
        <begin position="175"/>
        <end position="196"/>
    </location>
</feature>
<dbReference type="CDD" id="cd08760">
    <property type="entry name" value="Cyt_b561_FRRS1_like"/>
    <property type="match status" value="1"/>
</dbReference>
<dbReference type="PANTHER" id="PTHR23130:SF153">
    <property type="entry name" value="CYTOCHROME B561 DOMAIN-CONTAINING PROTEIN"/>
    <property type="match status" value="1"/>
</dbReference>
<evidence type="ECO:0000313" key="9">
    <source>
        <dbReference type="EMBL" id="KAJ9689672.1"/>
    </source>
</evidence>
<dbReference type="GO" id="GO:0016020">
    <property type="term" value="C:membrane"/>
    <property type="evidence" value="ECO:0007669"/>
    <property type="project" value="UniProtKB-SubCell"/>
</dbReference>
<feature type="transmembrane region" description="Helical" evidence="7">
    <location>
        <begin position="140"/>
        <end position="163"/>
    </location>
</feature>
<dbReference type="Proteomes" id="UP001168098">
    <property type="component" value="Unassembled WGS sequence"/>
</dbReference>
<evidence type="ECO:0000256" key="5">
    <source>
        <dbReference type="ARBA" id="ARBA00022989"/>
    </source>
</evidence>
<accession>A0AA38ZIQ6</accession>
<keyword evidence="3 7" id="KW-0812">Transmembrane</keyword>
<feature type="transmembrane region" description="Helical" evidence="7">
    <location>
        <begin position="208"/>
        <end position="227"/>
    </location>
</feature>
<keyword evidence="10" id="KW-1185">Reference proteome</keyword>
<name>A0AA38ZIQ6_VITRO</name>
<sequence length="293" mass="33929">MKFSDHFMDALEWIQFLHFFSGKSKTIQVYSTKLKAMSMTSHSLIILGLFFSLPSTIALYLTTAREVYELPTPATSQKTDTRLATDLSWQRRRVWHHRHHLRNVHGTLNIIGWGTLLPLGVIIARYFRKFPMECSEWFSLHILCQTLGYLLGSLGWAIGIWLGNSSINYTFHSHRVLGIIIFTFSTLQVFSIALQPRNENKCRKYWEICHRLLGYVLMVLIMTNIFVGINHQSPAAKWIWFYVGVLVVMGLVSIALEIVRWIRLVQHQTVLLNSSIYAANSQRNEMNSIPQEN</sequence>
<organism evidence="9 10">
    <name type="scientific">Vitis rotundifolia</name>
    <name type="common">Muscadine grape</name>
    <dbReference type="NCBI Taxonomy" id="103349"/>
    <lineage>
        <taxon>Eukaryota</taxon>
        <taxon>Viridiplantae</taxon>
        <taxon>Streptophyta</taxon>
        <taxon>Embryophyta</taxon>
        <taxon>Tracheophyta</taxon>
        <taxon>Spermatophyta</taxon>
        <taxon>Magnoliopsida</taxon>
        <taxon>eudicotyledons</taxon>
        <taxon>Gunneridae</taxon>
        <taxon>Pentapetalae</taxon>
        <taxon>rosids</taxon>
        <taxon>Vitales</taxon>
        <taxon>Vitaceae</taxon>
        <taxon>Viteae</taxon>
        <taxon>Vitis</taxon>
    </lineage>
</organism>